<dbReference type="InterPro" id="IPR005475">
    <property type="entry name" value="Transketolase-like_Pyr-bd"/>
</dbReference>
<dbReference type="Pfam" id="PF00676">
    <property type="entry name" value="E1_dh"/>
    <property type="match status" value="1"/>
</dbReference>
<dbReference type="FunFam" id="3.40.50.920:FF:000001">
    <property type="entry name" value="Pyruvate dehydrogenase E1 beta subunit"/>
    <property type="match status" value="1"/>
</dbReference>
<evidence type="ECO:0000256" key="6">
    <source>
        <dbReference type="SAM" id="MobiDB-lite"/>
    </source>
</evidence>
<comment type="caution">
    <text evidence="8">The sequence shown here is derived from an EMBL/GenBank/DDBJ whole genome shotgun (WGS) entry which is preliminary data.</text>
</comment>
<comment type="function">
    <text evidence="2">E1 component of the 2-oxoglutarate dehydrogenase (OGDH) complex which catalyzes the decarboxylation of 2-oxoglutarate, the first step in the conversion of 2-oxoglutarate to succinyl-CoA and CO(2).</text>
</comment>
<dbReference type="PANTHER" id="PTHR43257">
    <property type="entry name" value="PYRUVATE DEHYDROGENASE E1 COMPONENT BETA SUBUNIT"/>
    <property type="match status" value="1"/>
</dbReference>
<dbReference type="Proteomes" id="UP000885779">
    <property type="component" value="Unassembled WGS sequence"/>
</dbReference>
<dbReference type="InterPro" id="IPR029061">
    <property type="entry name" value="THDP-binding"/>
</dbReference>
<dbReference type="InterPro" id="IPR009014">
    <property type="entry name" value="Transketo_C/PFOR_II"/>
</dbReference>
<evidence type="ECO:0000256" key="1">
    <source>
        <dbReference type="ARBA" id="ARBA00001964"/>
    </source>
</evidence>
<dbReference type="Gene3D" id="3.40.50.970">
    <property type="match status" value="2"/>
</dbReference>
<name>A0A7V4TZE1_CALAY</name>
<feature type="region of interest" description="Disordered" evidence="6">
    <location>
        <begin position="251"/>
        <end position="273"/>
    </location>
</feature>
<evidence type="ECO:0000256" key="2">
    <source>
        <dbReference type="ARBA" id="ARBA00003906"/>
    </source>
</evidence>
<keyword evidence="4" id="KW-0786">Thiamine pyrophosphate</keyword>
<evidence type="ECO:0000256" key="3">
    <source>
        <dbReference type="ARBA" id="ARBA00023002"/>
    </source>
</evidence>
<dbReference type="GO" id="GO:0016624">
    <property type="term" value="F:oxidoreductase activity, acting on the aldehyde or oxo group of donors, disulfide as acceptor"/>
    <property type="evidence" value="ECO:0007669"/>
    <property type="project" value="InterPro"/>
</dbReference>
<dbReference type="CDD" id="cd07036">
    <property type="entry name" value="TPP_PYR_E1-PDHc-beta_like"/>
    <property type="match status" value="1"/>
</dbReference>
<dbReference type="SMART" id="SM00861">
    <property type="entry name" value="Transket_pyr"/>
    <property type="match status" value="1"/>
</dbReference>
<dbReference type="AlphaFoldDB" id="A0A7V4TZE1"/>
<gene>
    <name evidence="8" type="ORF">ENK44_03735</name>
</gene>
<organism evidence="8">
    <name type="scientific">Caldithrix abyssi</name>
    <dbReference type="NCBI Taxonomy" id="187145"/>
    <lineage>
        <taxon>Bacteria</taxon>
        <taxon>Pseudomonadati</taxon>
        <taxon>Calditrichota</taxon>
        <taxon>Calditrichia</taxon>
        <taxon>Calditrichales</taxon>
        <taxon>Calditrichaceae</taxon>
        <taxon>Caldithrix</taxon>
    </lineage>
</organism>
<feature type="domain" description="Transketolase-like pyrimidine-binding" evidence="7">
    <location>
        <begin position="346"/>
        <end position="522"/>
    </location>
</feature>
<dbReference type="PANTHER" id="PTHR43257:SF2">
    <property type="entry name" value="PYRUVATE DEHYDROGENASE E1 COMPONENT SUBUNIT BETA"/>
    <property type="match status" value="1"/>
</dbReference>
<dbReference type="EMBL" id="DRQG01000032">
    <property type="protein sequence ID" value="HGY54793.1"/>
    <property type="molecule type" value="Genomic_DNA"/>
</dbReference>
<evidence type="ECO:0000259" key="7">
    <source>
        <dbReference type="SMART" id="SM00861"/>
    </source>
</evidence>
<evidence type="ECO:0000256" key="4">
    <source>
        <dbReference type="ARBA" id="ARBA00023052"/>
    </source>
</evidence>
<dbReference type="FunFam" id="3.40.50.970:FF:000001">
    <property type="entry name" value="Pyruvate dehydrogenase E1 beta subunit"/>
    <property type="match status" value="1"/>
</dbReference>
<dbReference type="CDD" id="cd02000">
    <property type="entry name" value="TPP_E1_PDC_ADC_BCADC"/>
    <property type="match status" value="1"/>
</dbReference>
<evidence type="ECO:0000313" key="8">
    <source>
        <dbReference type="EMBL" id="HGY54793.1"/>
    </source>
</evidence>
<keyword evidence="3" id="KW-0560">Oxidoreductase</keyword>
<dbReference type="InterPro" id="IPR001017">
    <property type="entry name" value="DH_E1"/>
</dbReference>
<proteinExistence type="predicted"/>
<dbReference type="InterPro" id="IPR033248">
    <property type="entry name" value="Transketolase_C"/>
</dbReference>
<sequence>MPVRKKLGGFDKKALLDFHKNMVLSRMLDFKMLTLLKQGKGFFHIGAAGHEAIQTAAAHAMRPGHDYAYPYYRDLAYMLQYGATPLEIMLLFHSRADDPSSGGRQMANHYGHAPLHVVSQSSPTGTQFLQAVGCAMASRKKGTDEVVYVSSGEGTTAQGDFHEAVNWASREKLPVIFVIQNNKYAISVHVSEELAGESIYKIGAGYEGLNRYKVDGTDLLACHEVMKKAVSQARSGKGAVLVEADTVRLLPHSSSDSDKKYRSPEELEADKKRDPITRLEKELIKLKMVSEEELEALKKEYKKIVDDASDEAEAHPHPDPDSLYQHLFSDRDDLEYEKSEPAGEKIVLVDAINHALKEEMERNEDMYIFGQDVGGGKGGVFTATQGITKQFGKERCFNGPLAESSIVGVGLGMATRGLKPVVEIQFGDYIWTAMMQIRNEMATMRWRSNGHWKAPLVIRVPVGGYIHGGLCHSQNIEGFFAHLPGIKIAYPSNAADAKGLLKAAIRGDDPVIFMEHKGLYRQSYASRPEPDADYLLPFGKAKTVQEGDDLTVITWGALVQKSLEAARELAKEGVSVEIIDIRTINPLDTEAILASVRKTGKVLVAQEDTRFHGFAAEISAQIAELAFEHLDAPVRRIGGSDTPMPFSAVLEEVALPQTAGIVKALRDLAAY</sequence>
<evidence type="ECO:0000256" key="5">
    <source>
        <dbReference type="SAM" id="Coils"/>
    </source>
</evidence>
<comment type="cofactor">
    <cofactor evidence="1">
        <name>thiamine diphosphate</name>
        <dbReference type="ChEBI" id="CHEBI:58937"/>
    </cofactor>
</comment>
<accession>A0A7V4TZE1</accession>
<dbReference type="Gene3D" id="3.40.50.920">
    <property type="match status" value="1"/>
</dbReference>
<protein>
    <submittedName>
        <fullName evidence="8">Tungsten formylmethanofuran dehydrogenase</fullName>
    </submittedName>
</protein>
<feature type="coiled-coil region" evidence="5">
    <location>
        <begin position="280"/>
        <end position="311"/>
    </location>
</feature>
<dbReference type="Pfam" id="PF02779">
    <property type="entry name" value="Transket_pyr"/>
    <property type="match status" value="1"/>
</dbReference>
<dbReference type="SUPFAM" id="SSF52518">
    <property type="entry name" value="Thiamin diphosphate-binding fold (THDP-binding)"/>
    <property type="match status" value="2"/>
</dbReference>
<reference evidence="8" key="1">
    <citation type="journal article" date="2020" name="mSystems">
        <title>Genome- and Community-Level Interaction Insights into Carbon Utilization and Element Cycling Functions of Hydrothermarchaeota in Hydrothermal Sediment.</title>
        <authorList>
            <person name="Zhou Z."/>
            <person name="Liu Y."/>
            <person name="Xu W."/>
            <person name="Pan J."/>
            <person name="Luo Z.H."/>
            <person name="Li M."/>
        </authorList>
    </citation>
    <scope>NUCLEOTIDE SEQUENCE [LARGE SCALE GENOMIC DNA]</scope>
    <source>
        <strain evidence="8">HyVt-577</strain>
    </source>
</reference>
<keyword evidence="5" id="KW-0175">Coiled coil</keyword>
<feature type="compositionally biased region" description="Basic and acidic residues" evidence="6">
    <location>
        <begin position="255"/>
        <end position="273"/>
    </location>
</feature>
<dbReference type="Pfam" id="PF02780">
    <property type="entry name" value="Transketolase_C"/>
    <property type="match status" value="1"/>
</dbReference>
<dbReference type="SUPFAM" id="SSF52922">
    <property type="entry name" value="TK C-terminal domain-like"/>
    <property type="match status" value="1"/>
</dbReference>